<dbReference type="PANTHER" id="PTHR40057:SF1">
    <property type="entry name" value="SLR1162 PROTEIN"/>
    <property type="match status" value="1"/>
</dbReference>
<accession>A0AAV3U4R0</accession>
<evidence type="ECO:0000256" key="1">
    <source>
        <dbReference type="SAM" id="Phobius"/>
    </source>
</evidence>
<dbReference type="SUPFAM" id="SSF54909">
    <property type="entry name" value="Dimeric alpha+beta barrel"/>
    <property type="match status" value="1"/>
</dbReference>
<feature type="transmembrane region" description="Helical" evidence="1">
    <location>
        <begin position="154"/>
        <end position="173"/>
    </location>
</feature>
<dbReference type="Gene3D" id="3.30.70.100">
    <property type="match status" value="1"/>
</dbReference>
<keyword evidence="1" id="KW-0812">Transmembrane</keyword>
<name>A0AAV3U4R0_9ALTE</name>
<comment type="caution">
    <text evidence="3">The sequence shown here is derived from an EMBL/GenBank/DDBJ whole genome shotgun (WGS) entry which is preliminary data.</text>
</comment>
<organism evidence="3 4">
    <name type="scientific">Halioxenophilus aromaticivorans</name>
    <dbReference type="NCBI Taxonomy" id="1306992"/>
    <lineage>
        <taxon>Bacteria</taxon>
        <taxon>Pseudomonadati</taxon>
        <taxon>Pseudomonadota</taxon>
        <taxon>Gammaproteobacteria</taxon>
        <taxon>Alteromonadales</taxon>
        <taxon>Alteromonadaceae</taxon>
        <taxon>Halioxenophilus</taxon>
    </lineage>
</organism>
<proteinExistence type="predicted"/>
<dbReference type="InterPro" id="IPR007138">
    <property type="entry name" value="ABM_dom"/>
</dbReference>
<keyword evidence="3" id="KW-0503">Monooxygenase</keyword>
<keyword evidence="3" id="KW-0560">Oxidoreductase</keyword>
<dbReference type="Proteomes" id="UP001409585">
    <property type="component" value="Unassembled WGS sequence"/>
</dbReference>
<evidence type="ECO:0000313" key="4">
    <source>
        <dbReference type="Proteomes" id="UP001409585"/>
    </source>
</evidence>
<sequence length="186" mass="21061">MTDTNTAQGATVVIHQAVDHEHQPLLEQWITEIDPIIRRQPGFLDKQIIRPVPGLTHSYTIIIRFAERADLEHWLASPERNEMVAKIEPLLHEELAVSVHTGLEFLFQPPGASKTPVRWKQFLLTWSAIFPLVLLSQALVMPLLATVGLADARVLGVFCATGLVVYAMVYWVMPRYTKLVSAWLFK</sequence>
<feature type="transmembrane region" description="Helical" evidence="1">
    <location>
        <begin position="123"/>
        <end position="148"/>
    </location>
</feature>
<dbReference type="RefSeq" id="WP_345423593.1">
    <property type="nucleotide sequence ID" value="NZ_AP031496.1"/>
</dbReference>
<dbReference type="Pfam" id="PF03992">
    <property type="entry name" value="ABM"/>
    <property type="match status" value="1"/>
</dbReference>
<dbReference type="EMBL" id="BAABLX010000027">
    <property type="protein sequence ID" value="GAA4947439.1"/>
    <property type="molecule type" value="Genomic_DNA"/>
</dbReference>
<protein>
    <submittedName>
        <fullName evidence="3">Antibiotic biosynthesis monooxygenase</fullName>
    </submittedName>
</protein>
<dbReference type="InterPro" id="IPR038762">
    <property type="entry name" value="ABM_predict"/>
</dbReference>
<evidence type="ECO:0000313" key="3">
    <source>
        <dbReference type="EMBL" id="GAA4947439.1"/>
    </source>
</evidence>
<gene>
    <name evidence="3" type="ORF">GCM10025791_28800</name>
</gene>
<dbReference type="GO" id="GO:0004497">
    <property type="term" value="F:monooxygenase activity"/>
    <property type="evidence" value="ECO:0007669"/>
    <property type="project" value="UniProtKB-KW"/>
</dbReference>
<dbReference type="AlphaFoldDB" id="A0AAV3U4R0"/>
<dbReference type="PANTHER" id="PTHR40057">
    <property type="entry name" value="SLR1162 PROTEIN"/>
    <property type="match status" value="1"/>
</dbReference>
<feature type="domain" description="ABM" evidence="2">
    <location>
        <begin position="8"/>
        <end position="99"/>
    </location>
</feature>
<dbReference type="InterPro" id="IPR011008">
    <property type="entry name" value="Dimeric_a/b-barrel"/>
</dbReference>
<reference evidence="4" key="1">
    <citation type="journal article" date="2019" name="Int. J. Syst. Evol. Microbiol.">
        <title>The Global Catalogue of Microorganisms (GCM) 10K type strain sequencing project: providing services to taxonomists for standard genome sequencing and annotation.</title>
        <authorList>
            <consortium name="The Broad Institute Genomics Platform"/>
            <consortium name="The Broad Institute Genome Sequencing Center for Infectious Disease"/>
            <person name="Wu L."/>
            <person name="Ma J."/>
        </authorList>
    </citation>
    <scope>NUCLEOTIDE SEQUENCE [LARGE SCALE GENOMIC DNA]</scope>
    <source>
        <strain evidence="4">JCM 19134</strain>
    </source>
</reference>
<dbReference type="PROSITE" id="PS51725">
    <property type="entry name" value="ABM"/>
    <property type="match status" value="1"/>
</dbReference>
<keyword evidence="4" id="KW-1185">Reference proteome</keyword>
<keyword evidence="1" id="KW-1133">Transmembrane helix</keyword>
<evidence type="ECO:0000259" key="2">
    <source>
        <dbReference type="PROSITE" id="PS51725"/>
    </source>
</evidence>
<keyword evidence="1" id="KW-0472">Membrane</keyword>